<evidence type="ECO:0000256" key="11">
    <source>
        <dbReference type="SAM" id="Phobius"/>
    </source>
</evidence>
<dbReference type="InterPro" id="IPR000067">
    <property type="entry name" value="FlgMring_FliF"/>
</dbReference>
<comment type="function">
    <text evidence="9">The M ring may be actively involved in energy transduction.</text>
</comment>
<feature type="region of interest" description="Disordered" evidence="10">
    <location>
        <begin position="279"/>
        <end position="329"/>
    </location>
</feature>
<organism evidence="14 15">
    <name type="scientific">Desulfobaculum bizertense DSM 18034</name>
    <dbReference type="NCBI Taxonomy" id="1121442"/>
    <lineage>
        <taxon>Bacteria</taxon>
        <taxon>Pseudomonadati</taxon>
        <taxon>Thermodesulfobacteriota</taxon>
        <taxon>Desulfovibrionia</taxon>
        <taxon>Desulfovibrionales</taxon>
        <taxon>Desulfovibrionaceae</taxon>
        <taxon>Desulfobaculum</taxon>
    </lineage>
</organism>
<keyword evidence="4" id="KW-1003">Cell membrane</keyword>
<evidence type="ECO:0000256" key="3">
    <source>
        <dbReference type="ARBA" id="ARBA00007971"/>
    </source>
</evidence>
<dbReference type="Gene3D" id="3.30.300.30">
    <property type="match status" value="1"/>
</dbReference>
<dbReference type="InterPro" id="IPR045851">
    <property type="entry name" value="AMP-bd_C_sf"/>
</dbReference>
<dbReference type="PRINTS" id="PR01009">
    <property type="entry name" value="FLGMRINGFLIF"/>
</dbReference>
<dbReference type="Proteomes" id="UP000189733">
    <property type="component" value="Unassembled WGS sequence"/>
</dbReference>
<evidence type="ECO:0000256" key="8">
    <source>
        <dbReference type="ARBA" id="ARBA00023143"/>
    </source>
</evidence>
<evidence type="ECO:0000256" key="4">
    <source>
        <dbReference type="ARBA" id="ARBA00022475"/>
    </source>
</evidence>
<dbReference type="STRING" id="1121442.SAMN02745702_02559"/>
<dbReference type="PANTHER" id="PTHR30046:SF0">
    <property type="entry name" value="FLAGELLAR M-RING PROTEIN"/>
    <property type="match status" value="1"/>
</dbReference>
<dbReference type="EMBL" id="FUYA01000010">
    <property type="protein sequence ID" value="SKA79675.1"/>
    <property type="molecule type" value="Genomic_DNA"/>
</dbReference>
<gene>
    <name evidence="14" type="ORF">SAMN02745702_02559</name>
</gene>
<dbReference type="AlphaFoldDB" id="A0A1T4WS51"/>
<evidence type="ECO:0000256" key="5">
    <source>
        <dbReference type="ARBA" id="ARBA00022692"/>
    </source>
</evidence>
<dbReference type="Pfam" id="PF08345">
    <property type="entry name" value="YscJ_FliF_C"/>
    <property type="match status" value="1"/>
</dbReference>
<feature type="transmembrane region" description="Helical" evidence="11">
    <location>
        <begin position="442"/>
        <end position="464"/>
    </location>
</feature>
<feature type="domain" description="Flagellar M-ring N-terminal" evidence="12">
    <location>
        <begin position="46"/>
        <end position="219"/>
    </location>
</feature>
<name>A0A1T4WS51_9BACT</name>
<evidence type="ECO:0000256" key="1">
    <source>
        <dbReference type="ARBA" id="ARBA00004117"/>
    </source>
</evidence>
<keyword evidence="8 9" id="KW-0975">Bacterial flagellum</keyword>
<sequence length="538" mass="59774">MPPFLNQTFDKLQSYWGKTTMSQRVLIAGLAATVVVTFFMLIFWLNKPDYRVLYSRLYPEDASTVVTMLQKEGVKYELSDNGGTIKVPADKVYDLRLKVAGEGKVHGQGIGFEIFDDVKVGQTDFVQRINYQRALQGELARTISEFPQVERARVHLVLPHKSLFVEEKASPTASVVLKLRQGEKLKPEEMSGIVNLVSMAVEGLDPNHITVADTKGNLVYIPAENDAQASTQQEQRRNIEHALESRIEQMLMPLYGPGRVIAKVNADLDFSRKTIHKQEFDPSSAVVRSEQRSEESQQGDANLQSGSGEPNFRGDGPGDAISKQNATRETRTTNYEINKIEQEIIAPVGELDRLTVAVIVDGDYTQVMDAQGEPTGEFTFVAKNAAELERVRALVSNAVGIDDIRGDSLQVTCMSFGGPEQEIKPNLSQIIMEYVQRLGKPFLNGLLIFLFLVLVVRPVVMALIRPKTEVEGVEGVAGLPEGDARIALLEAEEENEDQDLEAIRKIDDIRAHSLQLSEQNMDCAMAIINTWLKEEATA</sequence>
<evidence type="ECO:0000256" key="2">
    <source>
        <dbReference type="ARBA" id="ARBA00004651"/>
    </source>
</evidence>
<dbReference type="InterPro" id="IPR013556">
    <property type="entry name" value="Flag_M-ring_C"/>
</dbReference>
<dbReference type="InterPro" id="IPR043427">
    <property type="entry name" value="YscJ/FliF"/>
</dbReference>
<evidence type="ECO:0000256" key="7">
    <source>
        <dbReference type="ARBA" id="ARBA00023136"/>
    </source>
</evidence>
<dbReference type="NCBIfam" id="TIGR00206">
    <property type="entry name" value="fliF"/>
    <property type="match status" value="1"/>
</dbReference>
<keyword evidence="5 11" id="KW-0812">Transmembrane</keyword>
<feature type="domain" description="Flagellar M-ring C-terminal" evidence="13">
    <location>
        <begin position="251"/>
        <end position="416"/>
    </location>
</feature>
<dbReference type="RefSeq" id="WP_078685832.1">
    <property type="nucleotide sequence ID" value="NZ_FUYA01000010.1"/>
</dbReference>
<proteinExistence type="inferred from homology"/>
<evidence type="ECO:0000259" key="12">
    <source>
        <dbReference type="Pfam" id="PF01514"/>
    </source>
</evidence>
<dbReference type="InterPro" id="IPR006182">
    <property type="entry name" value="FliF_N_dom"/>
</dbReference>
<dbReference type="PANTHER" id="PTHR30046">
    <property type="entry name" value="FLAGELLAR M-RING PROTEIN"/>
    <property type="match status" value="1"/>
</dbReference>
<evidence type="ECO:0000259" key="13">
    <source>
        <dbReference type="Pfam" id="PF08345"/>
    </source>
</evidence>
<evidence type="ECO:0000256" key="10">
    <source>
        <dbReference type="SAM" id="MobiDB-lite"/>
    </source>
</evidence>
<reference evidence="14 15" key="1">
    <citation type="submission" date="2017-02" db="EMBL/GenBank/DDBJ databases">
        <authorList>
            <person name="Peterson S.W."/>
        </authorList>
    </citation>
    <scope>NUCLEOTIDE SEQUENCE [LARGE SCALE GENOMIC DNA]</scope>
    <source>
        <strain evidence="14 15">DSM 18034</strain>
    </source>
</reference>
<keyword evidence="14" id="KW-0966">Cell projection</keyword>
<keyword evidence="7 11" id="KW-0472">Membrane</keyword>
<dbReference type="OrthoDB" id="9807026at2"/>
<keyword evidence="6 11" id="KW-1133">Transmembrane helix</keyword>
<dbReference type="Pfam" id="PF01514">
    <property type="entry name" value="YscJ_FliF"/>
    <property type="match status" value="1"/>
</dbReference>
<comment type="subcellular location">
    <subcellularLocation>
        <location evidence="1 9">Bacterial flagellum basal body</location>
    </subcellularLocation>
    <subcellularLocation>
        <location evidence="2">Cell membrane</location>
        <topology evidence="2">Multi-pass membrane protein</topology>
    </subcellularLocation>
</comment>
<keyword evidence="14" id="KW-0969">Cilium</keyword>
<keyword evidence="15" id="KW-1185">Reference proteome</keyword>
<dbReference type="GO" id="GO:0003774">
    <property type="term" value="F:cytoskeletal motor activity"/>
    <property type="evidence" value="ECO:0007669"/>
    <property type="project" value="InterPro"/>
</dbReference>
<comment type="similarity">
    <text evidence="3 9">Belongs to the FliF family.</text>
</comment>
<evidence type="ECO:0000313" key="14">
    <source>
        <dbReference type="EMBL" id="SKA79675.1"/>
    </source>
</evidence>
<protein>
    <recommendedName>
        <fullName evidence="9">Flagellar M-ring protein</fullName>
    </recommendedName>
</protein>
<evidence type="ECO:0000256" key="6">
    <source>
        <dbReference type="ARBA" id="ARBA00022989"/>
    </source>
</evidence>
<dbReference type="PIRSF" id="PIRSF004862">
    <property type="entry name" value="FliF"/>
    <property type="match status" value="1"/>
</dbReference>
<dbReference type="GO" id="GO:0071973">
    <property type="term" value="P:bacterial-type flagellum-dependent cell motility"/>
    <property type="evidence" value="ECO:0007669"/>
    <property type="project" value="InterPro"/>
</dbReference>
<evidence type="ECO:0000313" key="15">
    <source>
        <dbReference type="Proteomes" id="UP000189733"/>
    </source>
</evidence>
<dbReference type="GO" id="GO:0005886">
    <property type="term" value="C:plasma membrane"/>
    <property type="evidence" value="ECO:0007669"/>
    <property type="project" value="UniProtKB-SubCell"/>
</dbReference>
<keyword evidence="14" id="KW-0282">Flagellum</keyword>
<feature type="transmembrane region" description="Helical" evidence="11">
    <location>
        <begin position="25"/>
        <end position="46"/>
    </location>
</feature>
<feature type="compositionally biased region" description="Polar residues" evidence="10">
    <location>
        <begin position="296"/>
        <end position="308"/>
    </location>
</feature>
<dbReference type="GO" id="GO:0009431">
    <property type="term" value="C:bacterial-type flagellum basal body, MS ring"/>
    <property type="evidence" value="ECO:0007669"/>
    <property type="project" value="InterPro"/>
</dbReference>
<accession>A0A1T4WS51</accession>
<evidence type="ECO:0000256" key="9">
    <source>
        <dbReference type="PIRNR" id="PIRNR004862"/>
    </source>
</evidence>